<dbReference type="AlphaFoldDB" id="A0A1W0WAV0"/>
<dbReference type="EMBL" id="MTYJ01000147">
    <property type="protein sequence ID" value="OQV12345.1"/>
    <property type="molecule type" value="Genomic_DNA"/>
</dbReference>
<dbReference type="Proteomes" id="UP000192578">
    <property type="component" value="Unassembled WGS sequence"/>
</dbReference>
<name>A0A1W0WAV0_HYPEX</name>
<keyword evidence="1" id="KW-0732">Signal</keyword>
<comment type="caution">
    <text evidence="2">The sequence shown here is derived from an EMBL/GenBank/DDBJ whole genome shotgun (WGS) entry which is preliminary data.</text>
</comment>
<organism evidence="2 3">
    <name type="scientific">Hypsibius exemplaris</name>
    <name type="common">Freshwater tardigrade</name>
    <dbReference type="NCBI Taxonomy" id="2072580"/>
    <lineage>
        <taxon>Eukaryota</taxon>
        <taxon>Metazoa</taxon>
        <taxon>Ecdysozoa</taxon>
        <taxon>Tardigrada</taxon>
        <taxon>Eutardigrada</taxon>
        <taxon>Parachela</taxon>
        <taxon>Hypsibioidea</taxon>
        <taxon>Hypsibiidae</taxon>
        <taxon>Hypsibius</taxon>
    </lineage>
</organism>
<sequence>MESSVIFLLMGFVVGTFATEYDPVPNADQDVIQLLKDTFSILESQISKDVFPRTLRETKAAVQEFQDLIEQQANSRFDEFNAQLLRYQEITAKVQSSLGEAVSNLENNSPYSKINLELVVGDTLREISNTLSVLLNEAEVTQKAALDTAETFQWTLVAASALTEEKTNVKARGLLGLPDSVIFDGPGFVADAVASAIKIIEVPVSAAFAAMEKALRNQAESARDKALSEAGQTLLIFTKMFEPYKGPLHETYDEILDSLKNVFEPVGVFVRDGQLRMSVPMKL</sequence>
<accession>A0A1W0WAV0</accession>
<feature type="signal peptide" evidence="1">
    <location>
        <begin position="1"/>
        <end position="18"/>
    </location>
</feature>
<evidence type="ECO:0000256" key="1">
    <source>
        <dbReference type="SAM" id="SignalP"/>
    </source>
</evidence>
<protein>
    <submittedName>
        <fullName evidence="2">Uncharacterized protein</fullName>
    </submittedName>
</protein>
<reference evidence="3" key="1">
    <citation type="submission" date="2017-01" db="EMBL/GenBank/DDBJ databases">
        <title>Comparative genomics of anhydrobiosis in the tardigrade Hypsibius dujardini.</title>
        <authorList>
            <person name="Yoshida Y."/>
            <person name="Koutsovoulos G."/>
            <person name="Laetsch D."/>
            <person name="Stevens L."/>
            <person name="Kumar S."/>
            <person name="Horikawa D."/>
            <person name="Ishino K."/>
            <person name="Komine S."/>
            <person name="Tomita M."/>
            <person name="Blaxter M."/>
            <person name="Arakawa K."/>
        </authorList>
    </citation>
    <scope>NUCLEOTIDE SEQUENCE [LARGE SCALE GENOMIC DNA]</scope>
    <source>
        <strain evidence="3">Z151</strain>
    </source>
</reference>
<gene>
    <name evidence="2" type="ORF">BV898_13373</name>
</gene>
<proteinExistence type="predicted"/>
<keyword evidence="3" id="KW-1185">Reference proteome</keyword>
<feature type="chain" id="PRO_5012212918" evidence="1">
    <location>
        <begin position="19"/>
        <end position="283"/>
    </location>
</feature>
<evidence type="ECO:0000313" key="2">
    <source>
        <dbReference type="EMBL" id="OQV12345.1"/>
    </source>
</evidence>
<evidence type="ECO:0000313" key="3">
    <source>
        <dbReference type="Proteomes" id="UP000192578"/>
    </source>
</evidence>